<dbReference type="Pfam" id="PF05157">
    <property type="entry name" value="MshEN"/>
    <property type="match status" value="1"/>
</dbReference>
<dbReference type="EMBL" id="CP048685">
    <property type="protein sequence ID" value="QPJ63204.1"/>
    <property type="molecule type" value="Genomic_DNA"/>
</dbReference>
<dbReference type="InterPro" id="IPR003018">
    <property type="entry name" value="GAF"/>
</dbReference>
<evidence type="ECO:0000313" key="6">
    <source>
        <dbReference type="Proteomes" id="UP000594688"/>
    </source>
</evidence>
<organism evidence="5 6">
    <name type="scientific">Candidatus Nitronauta litoralis</name>
    <dbReference type="NCBI Taxonomy" id="2705533"/>
    <lineage>
        <taxon>Bacteria</taxon>
        <taxon>Pseudomonadati</taxon>
        <taxon>Nitrospinota/Tectimicrobiota group</taxon>
        <taxon>Nitrospinota</taxon>
        <taxon>Nitrospinia</taxon>
        <taxon>Nitrospinales</taxon>
        <taxon>Nitrospinaceae</taxon>
        <taxon>Candidatus Nitronauta</taxon>
    </lineage>
</organism>
<dbReference type="Gene3D" id="3.40.50.300">
    <property type="entry name" value="P-loop containing nucleotide triphosphate hydrolases"/>
    <property type="match status" value="1"/>
</dbReference>
<dbReference type="CDD" id="cd01129">
    <property type="entry name" value="PulE-GspE-like"/>
    <property type="match status" value="1"/>
</dbReference>
<dbReference type="InterPro" id="IPR001482">
    <property type="entry name" value="T2SS/T4SS_dom"/>
</dbReference>
<dbReference type="Pfam" id="PF00437">
    <property type="entry name" value="T2SSE"/>
    <property type="match status" value="1"/>
</dbReference>
<dbReference type="GO" id="GO:0005524">
    <property type="term" value="F:ATP binding"/>
    <property type="evidence" value="ECO:0007669"/>
    <property type="project" value="UniProtKB-KW"/>
</dbReference>
<keyword evidence="2" id="KW-0547">Nucleotide-binding</keyword>
<dbReference type="SMART" id="SM00065">
    <property type="entry name" value="GAF"/>
    <property type="match status" value="2"/>
</dbReference>
<keyword evidence="3" id="KW-0067">ATP-binding</keyword>
<proteinExistence type="inferred from homology"/>
<evidence type="ECO:0000259" key="4">
    <source>
        <dbReference type="PROSITE" id="PS00662"/>
    </source>
</evidence>
<dbReference type="GO" id="GO:0005886">
    <property type="term" value="C:plasma membrane"/>
    <property type="evidence" value="ECO:0007669"/>
    <property type="project" value="TreeGrafter"/>
</dbReference>
<dbReference type="SUPFAM" id="SSF55781">
    <property type="entry name" value="GAF domain-like"/>
    <property type="match status" value="2"/>
</dbReference>
<dbReference type="PANTHER" id="PTHR30258">
    <property type="entry name" value="TYPE II SECRETION SYSTEM PROTEIN GSPE-RELATED"/>
    <property type="match status" value="1"/>
</dbReference>
<dbReference type="Gene3D" id="3.30.450.40">
    <property type="match status" value="2"/>
</dbReference>
<dbReference type="PROSITE" id="PS00662">
    <property type="entry name" value="T2SP_E"/>
    <property type="match status" value="1"/>
</dbReference>
<dbReference type="GO" id="GO:0016887">
    <property type="term" value="F:ATP hydrolysis activity"/>
    <property type="evidence" value="ECO:0007669"/>
    <property type="project" value="TreeGrafter"/>
</dbReference>
<dbReference type="Gene3D" id="3.30.450.90">
    <property type="match status" value="1"/>
</dbReference>
<reference evidence="5 6" key="1">
    <citation type="submission" date="2020-02" db="EMBL/GenBank/DDBJ databases">
        <title>Genomic and physiological characterization of two novel Nitrospinaceae genera.</title>
        <authorList>
            <person name="Mueller A.J."/>
            <person name="Jung M.-Y."/>
            <person name="Strachan C.R."/>
            <person name="Herbold C.W."/>
            <person name="Kirkegaard R.H."/>
            <person name="Daims H."/>
        </authorList>
    </citation>
    <scope>NUCLEOTIDE SEQUENCE [LARGE SCALE GENOMIC DNA]</scope>
    <source>
        <strain evidence="5">EB</strain>
    </source>
</reference>
<accession>A0A7T0BYD2</accession>
<dbReference type="InterPro" id="IPR029016">
    <property type="entry name" value="GAF-like_dom_sf"/>
</dbReference>
<dbReference type="Gene3D" id="3.30.300.160">
    <property type="entry name" value="Type II secretion system, protein E, N-terminal domain"/>
    <property type="match status" value="1"/>
</dbReference>
<dbReference type="SMART" id="SM00382">
    <property type="entry name" value="AAA"/>
    <property type="match status" value="1"/>
</dbReference>
<dbReference type="InterPro" id="IPR027417">
    <property type="entry name" value="P-loop_NTPase"/>
</dbReference>
<evidence type="ECO:0000256" key="2">
    <source>
        <dbReference type="ARBA" id="ARBA00022741"/>
    </source>
</evidence>
<dbReference type="SUPFAM" id="SSF160246">
    <property type="entry name" value="EspE N-terminal domain-like"/>
    <property type="match status" value="1"/>
</dbReference>
<feature type="domain" description="Bacterial type II secretion system protein E" evidence="4">
    <location>
        <begin position="753"/>
        <end position="767"/>
    </location>
</feature>
<gene>
    <name evidence="5" type="ORF">G3M70_15505</name>
</gene>
<evidence type="ECO:0000313" key="5">
    <source>
        <dbReference type="EMBL" id="QPJ63204.1"/>
    </source>
</evidence>
<dbReference type="InterPro" id="IPR003593">
    <property type="entry name" value="AAA+_ATPase"/>
</dbReference>
<dbReference type="Pfam" id="PF01590">
    <property type="entry name" value="GAF"/>
    <property type="match status" value="2"/>
</dbReference>
<name>A0A7T0BYD2_9BACT</name>
<dbReference type="InterPro" id="IPR037257">
    <property type="entry name" value="T2SS_E_N_sf"/>
</dbReference>
<protein>
    <submittedName>
        <fullName evidence="5">GspE/PulE family protein</fullName>
    </submittedName>
</protein>
<dbReference type="KEGG" id="nli:G3M70_15505"/>
<evidence type="ECO:0000256" key="1">
    <source>
        <dbReference type="ARBA" id="ARBA00006611"/>
    </source>
</evidence>
<dbReference type="SUPFAM" id="SSF52540">
    <property type="entry name" value="P-loop containing nucleoside triphosphate hydrolases"/>
    <property type="match status" value="1"/>
</dbReference>
<comment type="similarity">
    <text evidence="1">Belongs to the GSP E family.</text>
</comment>
<dbReference type="InterPro" id="IPR007831">
    <property type="entry name" value="T2SS_GspE_N"/>
</dbReference>
<evidence type="ECO:0000256" key="3">
    <source>
        <dbReference type="ARBA" id="ARBA00022840"/>
    </source>
</evidence>
<sequence>MATTTAGEKVKSLTSRINSASDLSTVVPNIIDELKELFESEAIVLFSLERATKQLVSRNHLGNGVGEIRQDISPKTIVGHVVTSGKALNISDVNSKAELAMYNPNMDLGSALDGESGFTTKSLIVAPLAHNKKLVGVIEIINKKGNGKFSDEDFKTAKDLSIPLGLMVTKLDEVSNGSGSAGGGQNSQEKMVSIVNAIHSAKNVDEILIELKPSILELFDAELMTIYAVDQPKNEIYSKMKSGDTVNEIRVPIAPQSIAGCVAMAQKAVVIKNVYDQNELQAFHSELSFDSSWDKKSGFKTQNMLVVPMMNQNRLMGVLQLINKHSGAPFTSNDEKNATSIAETIGLAFFNQTKFVQQKPTKFSYLINNGILSDTELNQAIGKARRNQIDIEQLLLGELKISRNDLGKSLENFYNVSYVGYEQGTVLPSSLFEGLNLNFLQKNAWVPIGREGKKVTILIDNPLNQDKIQNIKLIFAKHELEFKVSLKADIHDFLTGTLADDTVEEDDEEGAGIGEMSSLLDALQSEKDDGVETIDDDDDEINAINEADNTIIKLVNKILIDAYDQGISDIHLEPGVGKDNMLVRYRKDGSCRIYQEIPPLYKQAILSRIKIMSKLDIAERRLPQDGKIKMKYGRKDIEYRVATCPTVGGNEDAVLRILAASKPIPLEGMNFAQRNLELIQRLAAKPYGLILVVGPTGSGKTTTLHSTLGFINKPDRKIWTAEDPVEITQRGLRQVQMHPKIGLNFARAMKSFLRADPDVIMVGEMRDAETCAIGLEASLTGHLVFSTLHTNSAPETITRLLDMGMNPLNFADALLLIVAQRLVRTLCKKCKEDYHPGRDEYDTLVKEYGSEELFMKNVGIEYTDDLTLKGPKGCDKCGNTGYAGRTGLHELLEGTDEIKRMIMKKSLVEELREQALSDGMTTLKQDGIKKIFKGDCDLKQVMAVCIV</sequence>
<dbReference type="Proteomes" id="UP000594688">
    <property type="component" value="Chromosome"/>
</dbReference>
<dbReference type="PANTHER" id="PTHR30258:SF1">
    <property type="entry name" value="PROTEIN TRANSPORT PROTEIN HOFB HOMOLOG"/>
    <property type="match status" value="1"/>
</dbReference>
<dbReference type="AlphaFoldDB" id="A0A7T0BYD2"/>